<feature type="region of interest" description="Disordered" evidence="11">
    <location>
        <begin position="1322"/>
        <end position="1435"/>
    </location>
</feature>
<feature type="compositionally biased region" description="Low complexity" evidence="11">
    <location>
        <begin position="1622"/>
        <end position="1636"/>
    </location>
</feature>
<feature type="domain" description="Sec16 N-terminal" evidence="14">
    <location>
        <begin position="198"/>
        <end position="409"/>
    </location>
</feature>
<evidence type="ECO:0000256" key="9">
    <source>
        <dbReference type="ARBA" id="ARBA00024687"/>
    </source>
</evidence>
<dbReference type="GO" id="GO:0070971">
    <property type="term" value="C:endoplasmic reticulum exit site"/>
    <property type="evidence" value="ECO:0007669"/>
    <property type="project" value="UniProtKB-ARBA"/>
</dbReference>
<evidence type="ECO:0000313" key="16">
    <source>
        <dbReference type="Proteomes" id="UP001219355"/>
    </source>
</evidence>
<evidence type="ECO:0000313" key="15">
    <source>
        <dbReference type="EMBL" id="WEW61495.1"/>
    </source>
</evidence>
<evidence type="ECO:0000256" key="2">
    <source>
        <dbReference type="ARBA" id="ARBA00005927"/>
    </source>
</evidence>
<feature type="region of interest" description="Disordered" evidence="11">
    <location>
        <begin position="705"/>
        <end position="735"/>
    </location>
</feature>
<reference evidence="15" key="1">
    <citation type="submission" date="2023-03" db="EMBL/GenBank/DDBJ databases">
        <title>Emydomyces testavorans Genome Sequence.</title>
        <authorList>
            <person name="Hoyer L."/>
        </authorList>
    </citation>
    <scope>NUCLEOTIDE SEQUENCE</scope>
    <source>
        <strain evidence="15">16-2883</strain>
    </source>
</reference>
<evidence type="ECO:0000256" key="6">
    <source>
        <dbReference type="ARBA" id="ARBA00022927"/>
    </source>
</evidence>
<feature type="region of interest" description="Disordered" evidence="11">
    <location>
        <begin position="1453"/>
        <end position="1588"/>
    </location>
</feature>
<keyword evidence="7 10" id="KW-0072">Autophagy</keyword>
<feature type="compositionally biased region" description="Basic and acidic residues" evidence="11">
    <location>
        <begin position="30"/>
        <end position="39"/>
    </location>
</feature>
<feature type="compositionally biased region" description="Low complexity" evidence="11">
    <location>
        <begin position="1383"/>
        <end position="1396"/>
    </location>
</feature>
<feature type="region of interest" description="Disordered" evidence="11">
    <location>
        <begin position="323"/>
        <end position="344"/>
    </location>
</feature>
<feature type="region of interest" description="Disordered" evidence="11">
    <location>
        <begin position="1604"/>
        <end position="1740"/>
    </location>
</feature>
<dbReference type="EMBL" id="CP120631">
    <property type="protein sequence ID" value="WEW61495.1"/>
    <property type="molecule type" value="Genomic_DNA"/>
</dbReference>
<feature type="compositionally biased region" description="Polar residues" evidence="11">
    <location>
        <begin position="647"/>
        <end position="671"/>
    </location>
</feature>
<dbReference type="InterPro" id="IPR024298">
    <property type="entry name" value="Sec16_Sec23-bd"/>
</dbReference>
<evidence type="ECO:0000259" key="13">
    <source>
        <dbReference type="Pfam" id="PF12932"/>
    </source>
</evidence>
<dbReference type="Gene3D" id="1.25.40.1030">
    <property type="match status" value="1"/>
</dbReference>
<dbReference type="GO" id="GO:0012507">
    <property type="term" value="C:ER to Golgi transport vesicle membrane"/>
    <property type="evidence" value="ECO:0007669"/>
    <property type="project" value="TreeGrafter"/>
</dbReference>
<feature type="compositionally biased region" description="Low complexity" evidence="11">
    <location>
        <begin position="1322"/>
        <end position="1331"/>
    </location>
</feature>
<keyword evidence="16" id="KW-1185">Reference proteome</keyword>
<comment type="subcellular location">
    <subcellularLocation>
        <location evidence="1">Endoplasmic reticulum membrane</location>
        <topology evidence="1">Peripheral membrane protein</topology>
        <orientation evidence="1">Cytoplasmic side</orientation>
    </subcellularLocation>
</comment>
<keyword evidence="5 10" id="KW-0931">ER-Golgi transport</keyword>
<comment type="similarity">
    <text evidence="2 10">Belongs to the SEC16 family.</text>
</comment>
<dbReference type="PANTHER" id="PTHR13402:SF6">
    <property type="entry name" value="SECRETORY 16, ISOFORM I"/>
    <property type="match status" value="1"/>
</dbReference>
<dbReference type="GO" id="GO:0005789">
    <property type="term" value="C:endoplasmic reticulum membrane"/>
    <property type="evidence" value="ECO:0007669"/>
    <property type="project" value="UniProtKB-SubCell"/>
</dbReference>
<dbReference type="InterPro" id="IPR024468">
    <property type="entry name" value="Sec16_N"/>
</dbReference>
<feature type="compositionally biased region" description="Polar residues" evidence="11">
    <location>
        <begin position="1700"/>
        <end position="1709"/>
    </location>
</feature>
<feature type="region of interest" description="Disordered" evidence="11">
    <location>
        <begin position="1"/>
        <end position="148"/>
    </location>
</feature>
<evidence type="ECO:0000256" key="11">
    <source>
        <dbReference type="SAM" id="MobiDB-lite"/>
    </source>
</evidence>
<keyword evidence="6 10" id="KW-0653">Protein transport</keyword>
<evidence type="ECO:0000256" key="8">
    <source>
        <dbReference type="ARBA" id="ARBA00023136"/>
    </source>
</evidence>
<protein>
    <recommendedName>
        <fullName evidence="10">Protein transport protein sec16</fullName>
    </recommendedName>
</protein>
<proteinExistence type="inferred from homology"/>
<dbReference type="CDD" id="cd09233">
    <property type="entry name" value="ACE1-Sec16-like"/>
    <property type="match status" value="1"/>
</dbReference>
<dbReference type="GO" id="GO:0007030">
    <property type="term" value="P:Golgi organization"/>
    <property type="evidence" value="ECO:0007669"/>
    <property type="project" value="TreeGrafter"/>
</dbReference>
<dbReference type="InterPro" id="IPR024340">
    <property type="entry name" value="Sec16_CCD"/>
</dbReference>
<feature type="region of interest" description="Disordered" evidence="11">
    <location>
        <begin position="1275"/>
        <end position="1310"/>
    </location>
</feature>
<feature type="compositionally biased region" description="Basic and acidic residues" evidence="11">
    <location>
        <begin position="1500"/>
        <end position="1515"/>
    </location>
</feature>
<feature type="compositionally biased region" description="Polar residues" evidence="11">
    <location>
        <begin position="553"/>
        <end position="564"/>
    </location>
</feature>
<feature type="domain" description="Sec16 central conserved" evidence="13">
    <location>
        <begin position="793"/>
        <end position="910"/>
    </location>
</feature>
<evidence type="ECO:0000259" key="12">
    <source>
        <dbReference type="Pfam" id="PF12931"/>
    </source>
</evidence>
<keyword evidence="8 10" id="KW-0472">Membrane</keyword>
<dbReference type="GO" id="GO:0070973">
    <property type="term" value="P:protein localization to endoplasmic reticulum exit site"/>
    <property type="evidence" value="ECO:0007669"/>
    <property type="project" value="TreeGrafter"/>
</dbReference>
<feature type="compositionally biased region" description="Polar residues" evidence="11">
    <location>
        <begin position="383"/>
        <end position="418"/>
    </location>
</feature>
<gene>
    <name evidence="15" type="primary">SEC16</name>
    <name evidence="15" type="ORF">PRK78_006985</name>
</gene>
<name>A0AAF0IL10_9EURO</name>
<feature type="compositionally biased region" description="Basic and acidic residues" evidence="11">
    <location>
        <begin position="1532"/>
        <end position="1564"/>
    </location>
</feature>
<feature type="domain" description="Sec16 Sec23-binding" evidence="12">
    <location>
        <begin position="970"/>
        <end position="1275"/>
    </location>
</feature>
<evidence type="ECO:0000256" key="10">
    <source>
        <dbReference type="RuleBase" id="RU364101"/>
    </source>
</evidence>
<sequence>MAEDSAPADYENGPRTVPLHLGSWNPALRPENDSDDPRHVALTSKITPVQIPESVPSPPVNSEPKCRDSTPFLPNDAHGDTEHVDYAREVSEDLPNGSHMDTTSSEEVGPVDEPQDSGAIPSWSGSPFIDSFQGSQVDARTNSLPDNDIDFQAMIRQTQEHEECTGDKSAGVHIDPSPSNQCLTGPHGLENNDLEGGSWNDTFMDDGDAGTDFFSHISSQTKPIYIPPETESRFDEGVPLINNGDTKLSREDQLPSAIEAIFDADDTSGDANFFSSQVPVLMESTSEAPPDFQRKSTSEVLSALNFDSNSPTDAAPRSLMAVVQEQKSKEAPATEPALNEDLEEDELAERWKAFLGDDDMLIEEEPLDTSIDASNLATANTQAAVSQPSITPAAPQVQSRQSRVNPYTPHQPSSSEMLQGTDDFIHPPKPAGSAKAPVESFSNQSKAGYQSPYDLPFEMRPKHAPARTALHPMGMNPPLRSSSMSASRASSSPYVPQHSPATAGPLPMISPPSSSGRDTTSPSTTKEPVRSGSFFEELPVVSRSRPSTRGRYTLQSTISQQPSDTPMAPPHSLPIQNSDSYSQFQLQPPARLEPYSTLPVPPSQPVPISASRYSPQPSSQQGTKPVPFPRYSPAPPQHAAATGPPTYVSQSPTVQTSVNTLPFQPRTSSPLAQHEPAKPFLSPPHKRDSLPAMPIGPMQYRVAQSAPDSQITPPKRSMTQSPGKMMSTQNAVGPNQSTYIRPASAHGSRSSIQTAPLRSGYAPVTNNRSIPELKFIAPMDGQEHDPLQRWKGAPIFRFGFGGTVLSTFPKRIPRYATGQLVPRIKPTVGGIKTCSISQVLSHNEPIEKFPGPLKSKSKKKDVLSWLSAMLSAFEIFPMEELSQLDPVQQRRREDSVLLWKVVKVLVEQDGVLSGSAAAEASLQTVFSQNANTPETIPLGLGSQMEYSGSNRSVNGPLQPEPTSALGVETIYNNLVTGDRQKAVWDAVDHRLWGHAMLISSTLDKSVWKQVIQEFIRREVRSLGENTESLAALYEVFAGNFEESIDELVPPSARAGLQMVSMHAGPGPAKNTLEGLDKWRDTVNLILKNRSSQDHQALLALGRLLASYGRVEAAHICCLIAGTTAGPIFGGANDPQVNIVLLGADHWRSPATFMTDRKACLLTEVYEFATSVLATPPSPTLPHLQAFKLQHAMCLAEEGHKSEAQQYCEAIGAIATSKSNVKSPHYHQRFFAELDELSHRLRQAPADGSSSWISKPSMEKVSGSVWAKFNSFVSGDDNEVTSNEPGKAREADAGPFAKITGTPPISRSPSIAEGYGSYFPSSQPIPVPSSSSRYAPNSQYAPYSSPEQSRGRRSLDAQMSPSRTMGRSYSQRHHSQDPLTPFENNSNYGISGNSYASPAAPGSHTTPPQLNYAPLAPVEETCSPQVQSPSDEIPAVAQTSAASFGISQIAYMSSTGPITEDTETRAGTAPSEQRSYQPSAYEPPSFNTGYEPPSYTVDSAENEHSEEEKPKKKSFMDDDEDDDFMTRAAQLKAAEKERQDREAAEAFRKAAEADAKRPSTSEKKGWFSGWFAKKDNANTGGPVRADLGDENSFYFDKELNRWVNKKDPGSTAAAAAAPPPPKGSTSSSRSVSTAQTPTTPGLMNGRPGPSTIPGGAVSAPPPKLAPLPTPPSTSLGPPSGSPRVIPRSVSAGVPTGPPSRPGTSLSNASSIDDLLGAPQARKAGTVKPRKKGRGYIDVMAK</sequence>
<feature type="compositionally biased region" description="Polar residues" evidence="11">
    <location>
        <begin position="132"/>
        <end position="145"/>
    </location>
</feature>
<dbReference type="GO" id="GO:0016192">
    <property type="term" value="P:vesicle-mediated transport"/>
    <property type="evidence" value="ECO:0007669"/>
    <property type="project" value="UniProtKB-KW"/>
</dbReference>
<evidence type="ECO:0000259" key="14">
    <source>
        <dbReference type="Pfam" id="PF12935"/>
    </source>
</evidence>
<feature type="compositionally biased region" description="Pro residues" evidence="11">
    <location>
        <begin position="1658"/>
        <end position="1670"/>
    </location>
</feature>
<feature type="compositionally biased region" description="Pro residues" evidence="11">
    <location>
        <begin position="626"/>
        <end position="636"/>
    </location>
</feature>
<organism evidence="15 16">
    <name type="scientific">Emydomyces testavorans</name>
    <dbReference type="NCBI Taxonomy" id="2070801"/>
    <lineage>
        <taxon>Eukaryota</taxon>
        <taxon>Fungi</taxon>
        <taxon>Dikarya</taxon>
        <taxon>Ascomycota</taxon>
        <taxon>Pezizomycotina</taxon>
        <taxon>Eurotiomycetes</taxon>
        <taxon>Eurotiomycetidae</taxon>
        <taxon>Onygenales</taxon>
        <taxon>Nannizziopsiaceae</taxon>
        <taxon>Emydomyces</taxon>
    </lineage>
</organism>
<feature type="compositionally biased region" description="Polar residues" evidence="11">
    <location>
        <begin position="706"/>
        <end position="735"/>
    </location>
</feature>
<evidence type="ECO:0000256" key="7">
    <source>
        <dbReference type="ARBA" id="ARBA00023006"/>
    </source>
</evidence>
<dbReference type="Pfam" id="PF12932">
    <property type="entry name" value="Sec16"/>
    <property type="match status" value="1"/>
</dbReference>
<keyword evidence="4 10" id="KW-0256">Endoplasmic reticulum</keyword>
<feature type="compositionally biased region" description="Polar residues" evidence="11">
    <location>
        <begin position="611"/>
        <end position="623"/>
    </location>
</feature>
<keyword evidence="3 10" id="KW-0813">Transport</keyword>
<dbReference type="FunFam" id="1.25.40.1030:FF:000008">
    <property type="entry name" value="Protein transport protein sec16"/>
    <property type="match status" value="1"/>
</dbReference>
<dbReference type="Pfam" id="PF12935">
    <property type="entry name" value="Sec16_N"/>
    <property type="match status" value="1"/>
</dbReference>
<feature type="compositionally biased region" description="Low complexity" evidence="11">
    <location>
        <begin position="480"/>
        <end position="492"/>
    </location>
</feature>
<accession>A0AAF0IL10</accession>
<feature type="compositionally biased region" description="Polar residues" evidence="11">
    <location>
        <begin position="511"/>
        <end position="526"/>
    </location>
</feature>
<dbReference type="Proteomes" id="UP001219355">
    <property type="component" value="Chromosome 5"/>
</dbReference>
<evidence type="ECO:0000256" key="5">
    <source>
        <dbReference type="ARBA" id="ARBA00022892"/>
    </source>
</evidence>
<comment type="function">
    <text evidence="9 10">Involved in the initiation of assembly of the COPII coat required for the formation of transport vesicles from the endoplasmic reticulum (ER) and the selection of cargo molecules. Also involved in autophagy.</text>
</comment>
<feature type="region of interest" description="Disordered" evidence="11">
    <location>
        <begin position="383"/>
        <end position="685"/>
    </location>
</feature>
<dbReference type="PANTHER" id="PTHR13402">
    <property type="entry name" value="RGPR-RELATED"/>
    <property type="match status" value="1"/>
</dbReference>
<feature type="compositionally biased region" description="Basic and acidic residues" evidence="11">
    <location>
        <begin position="77"/>
        <end position="91"/>
    </location>
</feature>
<dbReference type="GO" id="GO:0006914">
    <property type="term" value="P:autophagy"/>
    <property type="evidence" value="ECO:0007669"/>
    <property type="project" value="UniProtKB-KW"/>
</dbReference>
<feature type="compositionally biased region" description="Polar residues" evidence="11">
    <location>
        <begin position="574"/>
        <end position="586"/>
    </location>
</feature>
<feature type="compositionally biased region" description="Polar residues" evidence="11">
    <location>
        <begin position="1332"/>
        <end position="1347"/>
    </location>
</feature>
<feature type="compositionally biased region" description="Polar residues" evidence="11">
    <location>
        <begin position="1356"/>
        <end position="1368"/>
    </location>
</feature>
<evidence type="ECO:0000256" key="4">
    <source>
        <dbReference type="ARBA" id="ARBA00022824"/>
    </source>
</evidence>
<dbReference type="GO" id="GO:0015031">
    <property type="term" value="P:protein transport"/>
    <property type="evidence" value="ECO:0007669"/>
    <property type="project" value="UniProtKB-KW"/>
</dbReference>
<feature type="compositionally biased region" description="Low complexity" evidence="11">
    <location>
        <begin position="1671"/>
        <end position="1681"/>
    </location>
</feature>
<dbReference type="Pfam" id="PF12931">
    <property type="entry name" value="TPR_Sec16"/>
    <property type="match status" value="1"/>
</dbReference>
<evidence type="ECO:0000256" key="1">
    <source>
        <dbReference type="ARBA" id="ARBA00004397"/>
    </source>
</evidence>
<evidence type="ECO:0000256" key="3">
    <source>
        <dbReference type="ARBA" id="ARBA00022448"/>
    </source>
</evidence>